<protein>
    <submittedName>
        <fullName evidence="1">Uncharacterized protein</fullName>
    </submittedName>
</protein>
<name>A0ACB6Z4G7_THEGA</name>
<evidence type="ECO:0000313" key="1">
    <source>
        <dbReference type="EMBL" id="KAF9644486.1"/>
    </source>
</evidence>
<evidence type="ECO:0000313" key="2">
    <source>
        <dbReference type="Proteomes" id="UP000886501"/>
    </source>
</evidence>
<comment type="caution">
    <text evidence="1">The sequence shown here is derived from an EMBL/GenBank/DDBJ whole genome shotgun (WGS) entry which is preliminary data.</text>
</comment>
<gene>
    <name evidence="1" type="ORF">BDM02DRAFT_944233</name>
</gene>
<dbReference type="Proteomes" id="UP000886501">
    <property type="component" value="Unassembled WGS sequence"/>
</dbReference>
<accession>A0ACB6Z4G7</accession>
<keyword evidence="2" id="KW-1185">Reference proteome</keyword>
<dbReference type="EMBL" id="MU118136">
    <property type="protein sequence ID" value="KAF9644486.1"/>
    <property type="molecule type" value="Genomic_DNA"/>
</dbReference>
<sequence>MRWFKKSKKSRQPSQQPTSLGIPTLGINLNPAPDIGPEGVSNEEGSRVVSRDRSEDRQLRASGTSTPTHGREDGVTLLREREDERQVPSNVSSDKFSHSSPDLSSAERPSEVQNRVECKGRRTVTKQSLEAPERIPEDEHTGKVAYDTVQSGGSGGECRYPGSI</sequence>
<reference evidence="1" key="1">
    <citation type="submission" date="2019-10" db="EMBL/GenBank/DDBJ databases">
        <authorList>
            <consortium name="DOE Joint Genome Institute"/>
            <person name="Kuo A."/>
            <person name="Miyauchi S."/>
            <person name="Kiss E."/>
            <person name="Drula E."/>
            <person name="Kohler A."/>
            <person name="Sanchez-Garcia M."/>
            <person name="Andreopoulos B."/>
            <person name="Barry K.W."/>
            <person name="Bonito G."/>
            <person name="Buee M."/>
            <person name="Carver A."/>
            <person name="Chen C."/>
            <person name="Cichocki N."/>
            <person name="Clum A."/>
            <person name="Culley D."/>
            <person name="Crous P.W."/>
            <person name="Fauchery L."/>
            <person name="Girlanda M."/>
            <person name="Hayes R."/>
            <person name="Keri Z."/>
            <person name="Labutti K."/>
            <person name="Lipzen A."/>
            <person name="Lombard V."/>
            <person name="Magnuson J."/>
            <person name="Maillard F."/>
            <person name="Morin E."/>
            <person name="Murat C."/>
            <person name="Nolan M."/>
            <person name="Ohm R."/>
            <person name="Pangilinan J."/>
            <person name="Pereira M."/>
            <person name="Perotto S."/>
            <person name="Peter M."/>
            <person name="Riley R."/>
            <person name="Sitrit Y."/>
            <person name="Stielow B."/>
            <person name="Szollosi G."/>
            <person name="Zifcakova L."/>
            <person name="Stursova M."/>
            <person name="Spatafora J.W."/>
            <person name="Tedersoo L."/>
            <person name="Vaario L.-M."/>
            <person name="Yamada A."/>
            <person name="Yan M."/>
            <person name="Wang P."/>
            <person name="Xu J."/>
            <person name="Bruns T."/>
            <person name="Baldrian P."/>
            <person name="Vilgalys R."/>
            <person name="Henrissat B."/>
            <person name="Grigoriev I.V."/>
            <person name="Hibbett D."/>
            <person name="Nagy L.G."/>
            <person name="Martin F.M."/>
        </authorList>
    </citation>
    <scope>NUCLEOTIDE SEQUENCE</scope>
    <source>
        <strain evidence="1">P2</strain>
    </source>
</reference>
<organism evidence="1 2">
    <name type="scientific">Thelephora ganbajun</name>
    <name type="common">Ganba fungus</name>
    <dbReference type="NCBI Taxonomy" id="370292"/>
    <lineage>
        <taxon>Eukaryota</taxon>
        <taxon>Fungi</taxon>
        <taxon>Dikarya</taxon>
        <taxon>Basidiomycota</taxon>
        <taxon>Agaricomycotina</taxon>
        <taxon>Agaricomycetes</taxon>
        <taxon>Thelephorales</taxon>
        <taxon>Thelephoraceae</taxon>
        <taxon>Thelephora</taxon>
    </lineage>
</organism>
<reference evidence="1" key="2">
    <citation type="journal article" date="2020" name="Nat. Commun.">
        <title>Large-scale genome sequencing of mycorrhizal fungi provides insights into the early evolution of symbiotic traits.</title>
        <authorList>
            <person name="Miyauchi S."/>
            <person name="Kiss E."/>
            <person name="Kuo A."/>
            <person name="Drula E."/>
            <person name="Kohler A."/>
            <person name="Sanchez-Garcia M."/>
            <person name="Morin E."/>
            <person name="Andreopoulos B."/>
            <person name="Barry K.W."/>
            <person name="Bonito G."/>
            <person name="Buee M."/>
            <person name="Carver A."/>
            <person name="Chen C."/>
            <person name="Cichocki N."/>
            <person name="Clum A."/>
            <person name="Culley D."/>
            <person name="Crous P.W."/>
            <person name="Fauchery L."/>
            <person name="Girlanda M."/>
            <person name="Hayes R.D."/>
            <person name="Keri Z."/>
            <person name="LaButti K."/>
            <person name="Lipzen A."/>
            <person name="Lombard V."/>
            <person name="Magnuson J."/>
            <person name="Maillard F."/>
            <person name="Murat C."/>
            <person name="Nolan M."/>
            <person name="Ohm R.A."/>
            <person name="Pangilinan J."/>
            <person name="Pereira M.F."/>
            <person name="Perotto S."/>
            <person name="Peter M."/>
            <person name="Pfister S."/>
            <person name="Riley R."/>
            <person name="Sitrit Y."/>
            <person name="Stielow J.B."/>
            <person name="Szollosi G."/>
            <person name="Zifcakova L."/>
            <person name="Stursova M."/>
            <person name="Spatafora J.W."/>
            <person name="Tedersoo L."/>
            <person name="Vaario L.M."/>
            <person name="Yamada A."/>
            <person name="Yan M."/>
            <person name="Wang P."/>
            <person name="Xu J."/>
            <person name="Bruns T."/>
            <person name="Baldrian P."/>
            <person name="Vilgalys R."/>
            <person name="Dunand C."/>
            <person name="Henrissat B."/>
            <person name="Grigoriev I.V."/>
            <person name="Hibbett D."/>
            <person name="Nagy L.G."/>
            <person name="Martin F.M."/>
        </authorList>
    </citation>
    <scope>NUCLEOTIDE SEQUENCE</scope>
    <source>
        <strain evidence="1">P2</strain>
    </source>
</reference>
<proteinExistence type="predicted"/>